<gene>
    <name evidence="1" type="ORF">RFI_39142</name>
</gene>
<organism evidence="1 2">
    <name type="scientific">Reticulomyxa filosa</name>
    <dbReference type="NCBI Taxonomy" id="46433"/>
    <lineage>
        <taxon>Eukaryota</taxon>
        <taxon>Sar</taxon>
        <taxon>Rhizaria</taxon>
        <taxon>Retaria</taxon>
        <taxon>Foraminifera</taxon>
        <taxon>Monothalamids</taxon>
        <taxon>Reticulomyxidae</taxon>
        <taxon>Reticulomyxa</taxon>
    </lineage>
</organism>
<dbReference type="AlphaFoldDB" id="X6LA30"/>
<protein>
    <submittedName>
        <fullName evidence="1">Uncharacterized protein</fullName>
    </submittedName>
</protein>
<name>X6LA30_RETFI</name>
<dbReference type="EMBL" id="ASPP01046886">
    <property type="protein sequence ID" value="ETN98368.1"/>
    <property type="molecule type" value="Genomic_DNA"/>
</dbReference>
<evidence type="ECO:0000313" key="2">
    <source>
        <dbReference type="Proteomes" id="UP000023152"/>
    </source>
</evidence>
<accession>X6LA30</accession>
<comment type="caution">
    <text evidence="1">The sequence shown here is derived from an EMBL/GenBank/DDBJ whole genome shotgun (WGS) entry which is preliminary data.</text>
</comment>
<feature type="non-terminal residue" evidence="1">
    <location>
        <position position="1"/>
    </location>
</feature>
<dbReference type="Proteomes" id="UP000023152">
    <property type="component" value="Unassembled WGS sequence"/>
</dbReference>
<reference evidence="1 2" key="1">
    <citation type="journal article" date="2013" name="Curr. Biol.">
        <title>The Genome of the Foraminiferan Reticulomyxa filosa.</title>
        <authorList>
            <person name="Glockner G."/>
            <person name="Hulsmann N."/>
            <person name="Schleicher M."/>
            <person name="Noegel A.A."/>
            <person name="Eichinger L."/>
            <person name="Gallinger C."/>
            <person name="Pawlowski J."/>
            <person name="Sierra R."/>
            <person name="Euteneuer U."/>
            <person name="Pillet L."/>
            <person name="Moustafa A."/>
            <person name="Platzer M."/>
            <person name="Groth M."/>
            <person name="Szafranski K."/>
            <person name="Schliwa M."/>
        </authorList>
    </citation>
    <scope>NUCLEOTIDE SEQUENCE [LARGE SCALE GENOMIC DNA]</scope>
</reference>
<keyword evidence="2" id="KW-1185">Reference proteome</keyword>
<evidence type="ECO:0000313" key="1">
    <source>
        <dbReference type="EMBL" id="ETN98368.1"/>
    </source>
</evidence>
<proteinExistence type="predicted"/>
<sequence>SVTKFQNYGQLDTKKKKHITRVNKKKTTYKQNGKVPFTKQLVKVNKDLLMTCFAQINTKFVFLLKGKFFLRCLYDNYSSIANHPSKFNAFFTIYLTAFEKFKILFEEKTNGATISCNRNKNVLL</sequence>